<dbReference type="Proteomes" id="UP000029117">
    <property type="component" value="Unassembled WGS sequence"/>
</dbReference>
<dbReference type="EMBL" id="JOUE01000005">
    <property type="protein sequence ID" value="KFJ43056.1"/>
    <property type="molecule type" value="Genomic_DNA"/>
</dbReference>
<evidence type="ECO:0000313" key="8">
    <source>
        <dbReference type="EMBL" id="MBK2303279.1"/>
    </source>
</evidence>
<organism evidence="7 9">
    <name type="scientific">Francisella philomiragia</name>
    <dbReference type="NCBI Taxonomy" id="28110"/>
    <lineage>
        <taxon>Bacteria</taxon>
        <taxon>Pseudomonadati</taxon>
        <taxon>Pseudomonadota</taxon>
        <taxon>Gammaproteobacteria</taxon>
        <taxon>Thiotrichales</taxon>
        <taxon>Francisellaceae</taxon>
        <taxon>Francisella</taxon>
    </lineage>
</organism>
<dbReference type="EMBL" id="JACTSG010000008">
    <property type="protein sequence ID" value="MBK2303279.1"/>
    <property type="molecule type" value="Genomic_DNA"/>
</dbReference>
<dbReference type="GO" id="GO:0006401">
    <property type="term" value="P:RNA catabolic process"/>
    <property type="evidence" value="ECO:0007669"/>
    <property type="project" value="InterPro"/>
</dbReference>
<dbReference type="InterPro" id="IPR009614">
    <property type="entry name" value="YoeB_toxin"/>
</dbReference>
<comment type="caution">
    <text evidence="7">The sequence shown here is derived from an EMBL/GenBank/DDBJ whole genome shotgun (WGS) entry which is preliminary data.</text>
</comment>
<dbReference type="RefSeq" id="WP_012782633.1">
    <property type="nucleotide sequence ID" value="NZ_CP009443.1"/>
</dbReference>
<dbReference type="Pfam" id="PF06769">
    <property type="entry name" value="YoeB_toxin"/>
    <property type="match status" value="1"/>
</dbReference>
<dbReference type="PANTHER" id="PTHR38039:SF1">
    <property type="entry name" value="TOXIN YOEB"/>
    <property type="match status" value="1"/>
</dbReference>
<proteinExistence type="inferred from homology"/>
<evidence type="ECO:0000256" key="1">
    <source>
        <dbReference type="ARBA" id="ARBA00008172"/>
    </source>
</evidence>
<name>A0AAW3DBW5_9GAMM</name>
<evidence type="ECO:0000256" key="4">
    <source>
        <dbReference type="ARBA" id="ARBA00022759"/>
    </source>
</evidence>
<keyword evidence="10" id="KW-1185">Reference proteome</keyword>
<evidence type="ECO:0000256" key="6">
    <source>
        <dbReference type="ARBA" id="ARBA00030388"/>
    </source>
</evidence>
<evidence type="ECO:0000256" key="3">
    <source>
        <dbReference type="ARBA" id="ARBA00022722"/>
    </source>
</evidence>
<dbReference type="GO" id="GO:0016787">
    <property type="term" value="F:hydrolase activity"/>
    <property type="evidence" value="ECO:0007669"/>
    <property type="project" value="UniProtKB-KW"/>
</dbReference>
<protein>
    <recommendedName>
        <fullName evidence="6">Putative mRNA interferase YoeB</fullName>
    </recommendedName>
</protein>
<evidence type="ECO:0000313" key="7">
    <source>
        <dbReference type="EMBL" id="KFJ43056.1"/>
    </source>
</evidence>
<evidence type="ECO:0000313" key="10">
    <source>
        <dbReference type="Proteomes" id="UP000760407"/>
    </source>
</evidence>
<dbReference type="Gene3D" id="3.30.2310.20">
    <property type="entry name" value="RelE-like"/>
    <property type="match status" value="1"/>
</dbReference>
<sequence length="84" mass="10453">MILSWSTNAWEDYLYWQSIDKKKLKRINLLIKDIMRNHFEGLGEPEPLKHNFSGYWSRRIDKEHRIIYKIENQNLIIIQCRYHY</sequence>
<keyword evidence="4" id="KW-0255">Endonuclease</keyword>
<keyword evidence="2" id="KW-1277">Toxin-antitoxin system</keyword>
<evidence type="ECO:0000256" key="2">
    <source>
        <dbReference type="ARBA" id="ARBA00022649"/>
    </source>
</evidence>
<evidence type="ECO:0000256" key="5">
    <source>
        <dbReference type="ARBA" id="ARBA00022801"/>
    </source>
</evidence>
<reference evidence="7 9" key="1">
    <citation type="submission" date="2014-04" db="EMBL/GenBank/DDBJ databases">
        <authorList>
            <person name="Bishop-Lilly K.A."/>
            <person name="Broomall S.M."/>
            <person name="Chain P.S."/>
            <person name="Chertkov O."/>
            <person name="Coyne S.R."/>
            <person name="Daligault H.E."/>
            <person name="Davenport K.W."/>
            <person name="Erkkila T."/>
            <person name="Frey K.G."/>
            <person name="Gibbons H.S."/>
            <person name="Gu W."/>
            <person name="Jaissle J."/>
            <person name="Johnson S.L."/>
            <person name="Koroleva G.I."/>
            <person name="Ladner J.T."/>
            <person name="Lo C.-C."/>
            <person name="Minogue T.D."/>
            <person name="Munk C."/>
            <person name="Palacios G.F."/>
            <person name="Redden C.L."/>
            <person name="Rosenzweig C.N."/>
            <person name="Scholz M.B."/>
            <person name="Teshima H."/>
            <person name="Xu Y."/>
        </authorList>
    </citation>
    <scope>NUCLEOTIDE SEQUENCE [LARGE SCALE GENOMIC DNA]</scope>
    <source>
        <strain evidence="7 9">FAJ</strain>
    </source>
</reference>
<dbReference type="AlphaFoldDB" id="A0AAW3DBW5"/>
<gene>
    <name evidence="7" type="ORF">DR78_1975</name>
    <name evidence="8" type="ORF">IBE52_10165</name>
</gene>
<dbReference type="SUPFAM" id="SSF143011">
    <property type="entry name" value="RelE-like"/>
    <property type="match status" value="1"/>
</dbReference>
<reference evidence="8 10" key="2">
    <citation type="submission" date="2020-08" db="EMBL/GenBank/DDBJ databases">
        <title>Comparative genomics of Francisella species.</title>
        <authorList>
            <person name="Sahl J."/>
            <person name="Sjodin A."/>
            <person name="Wagner D."/>
            <person name="Forsman M."/>
        </authorList>
    </citation>
    <scope>NUCLEOTIDE SEQUENCE [LARGE SCALE GENOMIC DNA]</scope>
    <source>
        <strain evidence="8 10">F1093</strain>
    </source>
</reference>
<dbReference type="NCBIfam" id="TIGR02116">
    <property type="entry name" value="toxin_Txe_YoeB"/>
    <property type="match status" value="1"/>
</dbReference>
<comment type="similarity">
    <text evidence="1">Belongs to the YoeB family.</text>
</comment>
<keyword evidence="3" id="KW-0540">Nuclease</keyword>
<accession>A0AAW3DBW5</accession>
<dbReference type="GO" id="GO:0004519">
    <property type="term" value="F:endonuclease activity"/>
    <property type="evidence" value="ECO:0007669"/>
    <property type="project" value="UniProtKB-KW"/>
</dbReference>
<dbReference type="InterPro" id="IPR035093">
    <property type="entry name" value="RelE/ParE_toxin_dom_sf"/>
</dbReference>
<evidence type="ECO:0000313" key="9">
    <source>
        <dbReference type="Proteomes" id="UP000029117"/>
    </source>
</evidence>
<dbReference type="Proteomes" id="UP000760407">
    <property type="component" value="Unassembled WGS sequence"/>
</dbReference>
<keyword evidence="5" id="KW-0378">Hydrolase</keyword>
<dbReference type="KEGG" id="fpm:LA56_1870"/>
<dbReference type="PANTHER" id="PTHR38039">
    <property type="entry name" value="TOXIN YOEB"/>
    <property type="match status" value="1"/>
</dbReference>